<dbReference type="PANTHER" id="PTHR46124">
    <property type="entry name" value="D-AMINOACYL-TRNA DEACYLASE"/>
    <property type="match status" value="1"/>
</dbReference>
<evidence type="ECO:0000313" key="3">
    <source>
        <dbReference type="EMBL" id="MPM63143.1"/>
    </source>
</evidence>
<dbReference type="InterPro" id="IPR001130">
    <property type="entry name" value="TatD-like"/>
</dbReference>
<organism evidence="3">
    <name type="scientific">bioreactor metagenome</name>
    <dbReference type="NCBI Taxonomy" id="1076179"/>
    <lineage>
        <taxon>unclassified sequences</taxon>
        <taxon>metagenomes</taxon>
        <taxon>ecological metagenomes</taxon>
    </lineage>
</organism>
<protein>
    <submittedName>
        <fullName evidence="3">Putative metal-dependent hydrolase YcfH</fullName>
        <ecNumber evidence="3">3.1.-.-</ecNumber>
    </submittedName>
</protein>
<dbReference type="PROSITE" id="PS01137">
    <property type="entry name" value="TATD_1"/>
    <property type="match status" value="1"/>
</dbReference>
<dbReference type="GO" id="GO:0004536">
    <property type="term" value="F:DNA nuclease activity"/>
    <property type="evidence" value="ECO:0007669"/>
    <property type="project" value="InterPro"/>
</dbReference>
<evidence type="ECO:0000256" key="2">
    <source>
        <dbReference type="ARBA" id="ARBA00022801"/>
    </source>
</evidence>
<dbReference type="GO" id="GO:0016788">
    <property type="term" value="F:hydrolase activity, acting on ester bonds"/>
    <property type="evidence" value="ECO:0007669"/>
    <property type="project" value="InterPro"/>
</dbReference>
<keyword evidence="2 3" id="KW-0378">Hydrolase</keyword>
<dbReference type="GO" id="GO:0005829">
    <property type="term" value="C:cytosol"/>
    <property type="evidence" value="ECO:0007669"/>
    <property type="project" value="TreeGrafter"/>
</dbReference>
<dbReference type="Gene3D" id="3.20.20.140">
    <property type="entry name" value="Metal-dependent hydrolases"/>
    <property type="match status" value="1"/>
</dbReference>
<dbReference type="InterPro" id="IPR015991">
    <property type="entry name" value="TatD/YcfH-like"/>
</dbReference>
<dbReference type="EC" id="3.1.-.-" evidence="3"/>
<dbReference type="FunFam" id="3.20.20.140:FF:000005">
    <property type="entry name" value="TatD family hydrolase"/>
    <property type="match status" value="1"/>
</dbReference>
<dbReference type="InterPro" id="IPR018228">
    <property type="entry name" value="DNase_TatD-rel_CS"/>
</dbReference>
<dbReference type="AlphaFoldDB" id="A0A645BIW7"/>
<evidence type="ECO:0000256" key="1">
    <source>
        <dbReference type="ARBA" id="ARBA00022723"/>
    </source>
</evidence>
<accession>A0A645BIW7</accession>
<dbReference type="EMBL" id="VSSQ01019244">
    <property type="protein sequence ID" value="MPM63143.1"/>
    <property type="molecule type" value="Genomic_DNA"/>
</dbReference>
<proteinExistence type="predicted"/>
<reference evidence="3" key="1">
    <citation type="submission" date="2019-08" db="EMBL/GenBank/DDBJ databases">
        <authorList>
            <person name="Kucharzyk K."/>
            <person name="Murdoch R.W."/>
            <person name="Higgins S."/>
            <person name="Loffler F."/>
        </authorList>
    </citation>
    <scope>NUCLEOTIDE SEQUENCE</scope>
</reference>
<dbReference type="NCBIfam" id="TIGR00010">
    <property type="entry name" value="YchF/TatD family DNA exonuclease"/>
    <property type="match status" value="1"/>
</dbReference>
<sequence>MFLVDTHCHLNKEYYQDGLSEVFRNALKSDVKRLLFASADLASTREAVTLAETHEGAPEIWALAGVHPHEASSVSGGLPEELEALARSSKVSAVGEIGLDFYYDNSPREIQREVFRSQVCLAKKINKPVVIHVRDSAKRSSGDANSETLAILKEESADLIGGVIHCFSGDRQNAIDALDMGFYISFAGPVTYPKNKALREIAMDTVPLDRILCETDSPYLAPQQIRGRTNEPCHVREVYEMISMLKGMSLEEFSAAVKENGERIFGWGGTDNV</sequence>
<dbReference type="GO" id="GO:0046872">
    <property type="term" value="F:metal ion binding"/>
    <property type="evidence" value="ECO:0007669"/>
    <property type="project" value="UniProtKB-KW"/>
</dbReference>
<dbReference type="CDD" id="cd01310">
    <property type="entry name" value="TatD_DNAse"/>
    <property type="match status" value="1"/>
</dbReference>
<dbReference type="InterPro" id="IPR032466">
    <property type="entry name" value="Metal_Hydrolase"/>
</dbReference>
<comment type="caution">
    <text evidence="3">The sequence shown here is derived from an EMBL/GenBank/DDBJ whole genome shotgun (WGS) entry which is preliminary data.</text>
</comment>
<dbReference type="PANTHER" id="PTHR46124:SF2">
    <property type="entry name" value="D-AMINOACYL-TRNA DEACYLASE"/>
    <property type="match status" value="1"/>
</dbReference>
<gene>
    <name evidence="3" type="primary">ycfH_15</name>
    <name evidence="3" type="ORF">SDC9_110023</name>
</gene>
<dbReference type="SUPFAM" id="SSF51556">
    <property type="entry name" value="Metallo-dependent hydrolases"/>
    <property type="match status" value="1"/>
</dbReference>
<dbReference type="PIRSF" id="PIRSF005902">
    <property type="entry name" value="DNase_TatD"/>
    <property type="match status" value="1"/>
</dbReference>
<keyword evidence="1" id="KW-0479">Metal-binding</keyword>
<name>A0A645BIW7_9ZZZZ</name>
<dbReference type="Pfam" id="PF01026">
    <property type="entry name" value="TatD_DNase"/>
    <property type="match status" value="1"/>
</dbReference>